<keyword evidence="3" id="KW-1015">Disulfide bond</keyword>
<dbReference type="Pfam" id="PF18312">
    <property type="entry name" value="ScsC_N"/>
    <property type="match status" value="1"/>
</dbReference>
<dbReference type="Gene3D" id="3.40.30.10">
    <property type="entry name" value="Glutaredoxin"/>
    <property type="match status" value="1"/>
</dbReference>
<evidence type="ECO:0000259" key="6">
    <source>
        <dbReference type="PROSITE" id="PS51352"/>
    </source>
</evidence>
<name>A0ABX7B1K1_9PROT</name>
<evidence type="ECO:0000313" key="7">
    <source>
        <dbReference type="EMBL" id="QQP88195.1"/>
    </source>
</evidence>
<dbReference type="SUPFAM" id="SSF52833">
    <property type="entry name" value="Thioredoxin-like"/>
    <property type="match status" value="1"/>
</dbReference>
<dbReference type="InterPro" id="IPR036249">
    <property type="entry name" value="Thioredoxin-like_sf"/>
</dbReference>
<dbReference type="Proteomes" id="UP000595197">
    <property type="component" value="Chromosome"/>
</dbReference>
<feature type="signal peptide" evidence="5">
    <location>
        <begin position="1"/>
        <end position="30"/>
    </location>
</feature>
<accession>A0ABX7B1K1</accession>
<sequence length="255" mass="27672">MHRPAFLPRLFAAAALSALVGLAPPTGAQAQQPALDTPAGKAAIEQIVRDYLLAHPEVLVESLTAFQERQEAAQAEAQRGALVSRQEELFRNPASPVAGNPQGDVTLVEFFDYQCGYCKAVHADVRRLLESDGKLRLVYKEFPILGPASLTASRAALAAHRQGKYDALHAALMENRGQLDDDKIFRIANSVGLDMERLKKDMESPEIQETLQRNMRLASELNIRGTPAFVVGDQIIPGAVGLDRLKELVAAGRAG</sequence>
<keyword evidence="2" id="KW-0560">Oxidoreductase</keyword>
<keyword evidence="4" id="KW-0676">Redox-active center</keyword>
<keyword evidence="8" id="KW-1185">Reference proteome</keyword>
<dbReference type="InterPro" id="IPR013766">
    <property type="entry name" value="Thioredoxin_domain"/>
</dbReference>
<evidence type="ECO:0000256" key="5">
    <source>
        <dbReference type="SAM" id="SignalP"/>
    </source>
</evidence>
<dbReference type="InterPro" id="IPR001853">
    <property type="entry name" value="DSBA-like_thioredoxin_dom"/>
</dbReference>
<gene>
    <name evidence="7" type="ORF">IGS68_19345</name>
</gene>
<dbReference type="EMBL" id="CP067420">
    <property type="protein sequence ID" value="QQP88195.1"/>
    <property type="molecule type" value="Genomic_DNA"/>
</dbReference>
<dbReference type="Pfam" id="PF01323">
    <property type="entry name" value="DSBA"/>
    <property type="match status" value="1"/>
</dbReference>
<proteinExistence type="predicted"/>
<dbReference type="PROSITE" id="PS51352">
    <property type="entry name" value="THIOREDOXIN_2"/>
    <property type="match status" value="1"/>
</dbReference>
<evidence type="ECO:0000256" key="1">
    <source>
        <dbReference type="ARBA" id="ARBA00022729"/>
    </source>
</evidence>
<dbReference type="PANTHER" id="PTHR13887">
    <property type="entry name" value="GLUTATHIONE S-TRANSFERASE KAPPA"/>
    <property type="match status" value="1"/>
</dbReference>
<keyword evidence="1 5" id="KW-0732">Signal</keyword>
<protein>
    <submittedName>
        <fullName evidence="7">DsbA family protein</fullName>
    </submittedName>
</protein>
<feature type="chain" id="PRO_5047309665" evidence="5">
    <location>
        <begin position="31"/>
        <end position="255"/>
    </location>
</feature>
<dbReference type="CDD" id="cd03023">
    <property type="entry name" value="DsbA_Com1_like"/>
    <property type="match status" value="1"/>
</dbReference>
<feature type="domain" description="Thioredoxin" evidence="6">
    <location>
        <begin position="24"/>
        <end position="254"/>
    </location>
</feature>
<evidence type="ECO:0000256" key="4">
    <source>
        <dbReference type="ARBA" id="ARBA00023284"/>
    </source>
</evidence>
<evidence type="ECO:0000256" key="2">
    <source>
        <dbReference type="ARBA" id="ARBA00023002"/>
    </source>
</evidence>
<dbReference type="RefSeq" id="WP_201072769.1">
    <property type="nucleotide sequence ID" value="NZ_CP067420.1"/>
</dbReference>
<dbReference type="InterPro" id="IPR041205">
    <property type="entry name" value="ScsC_N"/>
</dbReference>
<dbReference type="PANTHER" id="PTHR13887:SF14">
    <property type="entry name" value="DISULFIDE BOND FORMATION PROTEIN D"/>
    <property type="match status" value="1"/>
</dbReference>
<evidence type="ECO:0000313" key="8">
    <source>
        <dbReference type="Proteomes" id="UP000595197"/>
    </source>
</evidence>
<organism evidence="7 8">
    <name type="scientific">Skermanella cutis</name>
    <dbReference type="NCBI Taxonomy" id="2775420"/>
    <lineage>
        <taxon>Bacteria</taxon>
        <taxon>Pseudomonadati</taxon>
        <taxon>Pseudomonadota</taxon>
        <taxon>Alphaproteobacteria</taxon>
        <taxon>Rhodospirillales</taxon>
        <taxon>Azospirillaceae</taxon>
        <taxon>Skermanella</taxon>
    </lineage>
</organism>
<reference evidence="7" key="1">
    <citation type="submission" date="2021-02" db="EMBL/GenBank/DDBJ databases">
        <title>Skermanella TT6 skin isolate.</title>
        <authorList>
            <person name="Lee K."/>
            <person name="Ganzorig M."/>
        </authorList>
    </citation>
    <scope>NUCLEOTIDE SEQUENCE</scope>
    <source>
        <strain evidence="7">TT6</strain>
    </source>
</reference>
<evidence type="ECO:0000256" key="3">
    <source>
        <dbReference type="ARBA" id="ARBA00023157"/>
    </source>
</evidence>